<feature type="compositionally biased region" description="Low complexity" evidence="1">
    <location>
        <begin position="257"/>
        <end position="292"/>
    </location>
</feature>
<dbReference type="EMBL" id="MCGT01000013">
    <property type="protein sequence ID" value="ORX54411.1"/>
    <property type="molecule type" value="Genomic_DNA"/>
</dbReference>
<proteinExistence type="predicted"/>
<feature type="region of interest" description="Disordered" evidence="1">
    <location>
        <begin position="251"/>
        <end position="345"/>
    </location>
</feature>
<evidence type="ECO:0000313" key="3">
    <source>
        <dbReference type="EMBL" id="ORX54411.1"/>
    </source>
</evidence>
<dbReference type="Pfam" id="PF12031">
    <property type="entry name" value="BAF250_C"/>
    <property type="match status" value="1"/>
</dbReference>
<dbReference type="InterPro" id="IPR033388">
    <property type="entry name" value="BAF250_C"/>
</dbReference>
<feature type="compositionally biased region" description="Low complexity" evidence="1">
    <location>
        <begin position="317"/>
        <end position="345"/>
    </location>
</feature>
<evidence type="ECO:0000313" key="4">
    <source>
        <dbReference type="Proteomes" id="UP000242146"/>
    </source>
</evidence>
<evidence type="ECO:0000259" key="2">
    <source>
        <dbReference type="Pfam" id="PF12031"/>
    </source>
</evidence>
<feature type="region of interest" description="Disordered" evidence="1">
    <location>
        <begin position="27"/>
        <end position="107"/>
    </location>
</feature>
<name>A0A1X2GI78_9FUNG</name>
<feature type="compositionally biased region" description="Low complexity" evidence="1">
    <location>
        <begin position="37"/>
        <end position="72"/>
    </location>
</feature>
<protein>
    <recommendedName>
        <fullName evidence="2">SWI/SNF-like complex subunit BAF250 C-terminal domain-containing protein</fullName>
    </recommendedName>
</protein>
<evidence type="ECO:0000256" key="1">
    <source>
        <dbReference type="SAM" id="MobiDB-lite"/>
    </source>
</evidence>
<gene>
    <name evidence="3" type="ORF">DM01DRAFT_1407271</name>
</gene>
<comment type="caution">
    <text evidence="3">The sequence shown here is derived from an EMBL/GenBank/DDBJ whole genome shotgun (WGS) entry which is preliminary data.</text>
</comment>
<feature type="compositionally biased region" description="Polar residues" evidence="1">
    <location>
        <begin position="93"/>
        <end position="107"/>
    </location>
</feature>
<dbReference type="STRING" id="101127.A0A1X2GI78"/>
<dbReference type="InterPro" id="IPR052660">
    <property type="entry name" value="Erythrocyte_Invasion_ImmMod"/>
</dbReference>
<dbReference type="Proteomes" id="UP000242146">
    <property type="component" value="Unassembled WGS sequence"/>
</dbReference>
<feature type="compositionally biased region" description="Polar residues" evidence="1">
    <location>
        <begin position="304"/>
        <end position="316"/>
    </location>
</feature>
<dbReference type="AlphaFoldDB" id="A0A1X2GI78"/>
<reference evidence="3 4" key="1">
    <citation type="submission" date="2016-07" db="EMBL/GenBank/DDBJ databases">
        <title>Pervasive Adenine N6-methylation of Active Genes in Fungi.</title>
        <authorList>
            <consortium name="DOE Joint Genome Institute"/>
            <person name="Mondo S.J."/>
            <person name="Dannebaum R.O."/>
            <person name="Kuo R.C."/>
            <person name="Labutti K."/>
            <person name="Haridas S."/>
            <person name="Kuo A."/>
            <person name="Salamov A."/>
            <person name="Ahrendt S.R."/>
            <person name="Lipzen A."/>
            <person name="Sullivan W."/>
            <person name="Andreopoulos W.B."/>
            <person name="Clum A."/>
            <person name="Lindquist E."/>
            <person name="Daum C."/>
            <person name="Ramamoorthy G.K."/>
            <person name="Gryganskyi A."/>
            <person name="Culley D."/>
            <person name="Magnuson J.K."/>
            <person name="James T.Y."/>
            <person name="O'Malley M.A."/>
            <person name="Stajich J.E."/>
            <person name="Spatafora J.W."/>
            <person name="Visel A."/>
            <person name="Grigoriev I.V."/>
        </authorList>
    </citation>
    <scope>NUCLEOTIDE SEQUENCE [LARGE SCALE GENOMIC DNA]</scope>
    <source>
        <strain evidence="3 4">NRRL 3301</strain>
    </source>
</reference>
<keyword evidence="4" id="KW-1185">Reference proteome</keyword>
<accession>A0A1X2GI78</accession>
<dbReference type="PANTHER" id="PTHR16021:SF13">
    <property type="entry name" value="ETS DOMAIN-CONTAINING PROTEIN-RELATED"/>
    <property type="match status" value="1"/>
</dbReference>
<organism evidence="3 4">
    <name type="scientific">Hesseltinella vesiculosa</name>
    <dbReference type="NCBI Taxonomy" id="101127"/>
    <lineage>
        <taxon>Eukaryota</taxon>
        <taxon>Fungi</taxon>
        <taxon>Fungi incertae sedis</taxon>
        <taxon>Mucoromycota</taxon>
        <taxon>Mucoromycotina</taxon>
        <taxon>Mucoromycetes</taxon>
        <taxon>Mucorales</taxon>
        <taxon>Cunninghamellaceae</taxon>
        <taxon>Hesseltinella</taxon>
    </lineage>
</organism>
<sequence>MVSYNDKPVNPMLAMIQRQQMEQQQYEALAFGKTMGTEPSSASATTQPASSTQSPSTPEQPPHSSSALSSSAKLPTHPSSAGPQPRRQRQPQYPHSTAQFQSDLLQQTPFNVPYNDAMYGMYRPRQMYSDPSVTMMTPPMPMMGPYSPNQSPAPNHIPVYSQMDMMSMYYQTPSVMPDANMSYMNMMPGGSTIVSPPMYQIPPGMSASPMPQMPMNMTGMASMQMTNIPMSMDAMPHSTNVDMTSNLTSKPVQTMEPNATTPLSPSASTSTAPQLNAATLTPSSPMSTSRPTHASPSPRHASANVPSPTASPSMDQPSLASAPLPSSATPQQLSSSSPTTDASTTTAKLSVYIPKTRLVDTYGGIDVKYFDKFNVRPPIPFIEELGMVDIGALIMSLKSGLPMELTNALNIMTTLSVLRRPIHLSHCDDLLDTLLDRLEVCTRTLRMEATAAVTTTSEQSYPMLFESSLQEMKSLIPVMEKTSSETWLPYREQCWCLLNIFRNLSYLPENQAYMAEHPRFLHLLTKLVTTTDGFQTSQSSSTPSAFSTPIIVTGTPSYPLPSTHTTLTPTDDTSSEIPASIFPSATTDGMPASPPADTMPAQMALPFQSMDILDCRKALLMIFANVALMLGRAPTLDSPLLLTVISLLHDFFAHGQDTYYASVALDTWNKLLVRDFHRMLLIQTLDLRHGPASADAGTPAAEVANSGDNTSMLFTPALDNCLPIASFVSQNQAMLLKQHLTTMWTAMIKHLRSQFYLLEVGAPMHLDHPQLATLEQLMMGLFNLVAVADSSLCCEWTDLDPHLALTISRICITMALTGQPHFRVAAHRSLDMVFALVLGGGAKVVSHATSSDAINRAQTAAHRLHFPVTAQDLEEDDPAYRQDVAYRTAVLLHLSAMQDRLVMAMIKPNADTFILNLLDELISTLASFSFNLSQ</sequence>
<dbReference type="OrthoDB" id="1938591at2759"/>
<dbReference type="PANTHER" id="PTHR16021">
    <property type="entry name" value="MANSC DOMAIN CONTAINING PROTEIN 1"/>
    <property type="match status" value="1"/>
</dbReference>
<feature type="domain" description="SWI/SNF-like complex subunit BAF250 C-terminal" evidence="2">
    <location>
        <begin position="493"/>
        <end position="530"/>
    </location>
</feature>